<dbReference type="Proteomes" id="UP000184604">
    <property type="component" value="Chromosome"/>
</dbReference>
<dbReference type="InterPro" id="IPR053369">
    <property type="entry name" value="SrfA-induced_signal"/>
</dbReference>
<sequence length="1771" mass="186352">MPFSVNYIKGGYLMKKTKMLVITASIVLGLGAVVEAKLPANAIVVGNNVYDISYLTSNISKINDEVMNNLGSIFYVDSNNVTKDIFTGSTLDDSQIVNRVGNTLNYYTSSGTVQKLVADSNNEFDPNGISVGDLSAVINITYKKITVGSQTLYAYTVKVTQVLGLQDAAYFSIDTSSTVPLTQVNTYIGTALTSTPKLTIYDTKQKDIASGSVMGVSLGGDSGTIDVPVSLHYDGSQQTPTGNGNSSVNLVNTGFSVVDSDNEWMYYVNTADKNKLYKKSVSGADNSPISDDKVGYINLLGDWVYYINYTDGSKIYKVRTDGTQKQKVADDMASCLNILSGKIYYINHSDRARIYVIDSQGRRQLCSDSASMLSAGSNNFLYYVNTLDDNKLYKYLLTNSTKSTVSDVSVQFLNVLGDSSVFYTGKNGLLYASSGSYYSNPNGVTAVTNVPTGKGNSSTLKAVNDVLTVICAEDDNNIYYKSYVDGGKLYKLDKKSGNGYKVVDDSVEYVNIIGDYIYYTKSGKLYYVPKDSDGTVKGTAVTKPKSTLKISKLGTIDTIRTDDINKINFPDRVAATMSDNSTAQLVVNWDKTIPKPSKGVYTFTGTILGYGNKVSLSVILDSGIIDINNVTVVNGVGSKDTVTVTKLSQGDVISIYTSYTDTKPVKTTTAGANGTAVVSGLNLNPNGDYLYITVTRTNKSEGEKSAYMYGPEVPVNFSVDAANGKITGLKSGMNYKVFLEIVDPNTGSLPDVPDSSAQVTVANNGQATSDGSISVPALSIMTDLKQLRIVATNGNDSAPSAAVEVGKPKLDGVSVDLTNSRILGTTVDMEYSYAYDSVTSQNPSDWTACSAISTPVSMTRSLQVSVRKKAKGPYLQSDIATYGLFPAPVVTGITDGGTYSIGSDLTVVWPANVDDSNGKITYTAVLYNLTDNTTNTSITNVTGNNYSSDLIKLNADKTATTADSIIKTTDITGTGKNYKLVVTAVKETPSGLKGQSQTTISFAVTAGKPQTVDISMVENPGTMKKDATSNWVSVNPTTDALTYYNATPRWTDYPSTSSTAVIQRLELEPSRNLSQVDLNTNIKVKDWNSAAKVSFAPNTPVTQDGYYKLTVTSKADDNKATTDTVKYFIVDTTRIPVLPKIDGITDNGTYSAGITAGITITEDTTKGESLTIPTLIRDGYVTQLLDTNGDIINPTEPGSAAVTSGAITLKGTYQLDLNTVNVVNGKKDHKAYNFYVDNTASVSDPVALGDISVPDNNTVKVNNISYGSTIKVYSSSGSLLGSATNYSVSGSVSVTIAGGIPANETSIYVTRTDSGKQESNRTQYALTLSPSVKSISPTVFNEVDNTGAVKGTVSGTPTDTIAVEIQNGTVNGAVNDIITAKVTVTTGALPTGLTYKAVKLDDTHIGIVIEGTASSSEKTDSISNLVFTIDESAISPTTGGTSADIQTTPVTINFNSAPAAVTNVEAADIGNDNKGSDLQVKFNAASDESTKVGSYRIFVVKHGKTFNLADANAVSSANYTTVGKTGGNITTTLSATAKDTDGAVIANGTAYDIYVLSVANGTNANLNALSTAKSNFTLTNAPLPVIFSVAGKTTSPATLNDETPDVVVKGVSAGNTVTVYDGSNDVGSGTVAVGSTTITITTSALSVSSHTLTVKATDDGSIINTSTPFVYIVDKTITLPTTDGSSTSSSLVLKAGGTETDWASVAVTSGGTASGTKVASSVSGGNTCTINGIVASDGQTVIFTITDNAGNTKSFTATWNESGSSWDVLTV</sequence>
<name>A0A1L5F639_CLOKL</name>
<reference evidence="3 4" key="1">
    <citation type="submission" date="2016-12" db="EMBL/GenBank/DDBJ databases">
        <title>Complete genome sequence of Clostridium kluyveri JZZ isolated from the pit mud of a Chinese flavor liquor-making factory.</title>
        <authorList>
            <person name="Wang Y."/>
        </authorList>
    </citation>
    <scope>NUCLEOTIDE SEQUENCE [LARGE SCALE GENOMIC DNA]</scope>
    <source>
        <strain evidence="3 4">JZZ</strain>
    </source>
</reference>
<organism evidence="3 4">
    <name type="scientific">Clostridium kluyveri</name>
    <dbReference type="NCBI Taxonomy" id="1534"/>
    <lineage>
        <taxon>Bacteria</taxon>
        <taxon>Bacillati</taxon>
        <taxon>Bacillota</taxon>
        <taxon>Clostridia</taxon>
        <taxon>Eubacteriales</taxon>
        <taxon>Clostridiaceae</taxon>
        <taxon>Clostridium</taxon>
    </lineage>
</organism>
<dbReference type="PANTHER" id="PTHR32256:SF17">
    <property type="entry name" value="EGF-LIKE DOMAIN-CONTAINING PROTEIN"/>
    <property type="match status" value="1"/>
</dbReference>
<feature type="domain" description="Prolow-density lipoprotein receptor-related protein 1-like beta-propeller" evidence="2">
    <location>
        <begin position="471"/>
        <end position="524"/>
    </location>
</feature>
<dbReference type="Gene3D" id="2.60.40.10">
    <property type="entry name" value="Immunoglobulins"/>
    <property type="match status" value="1"/>
</dbReference>
<dbReference type="InterPro" id="IPR013783">
    <property type="entry name" value="Ig-like_fold"/>
</dbReference>
<feature type="domain" description="Bacterial Ig-like" evidence="1">
    <location>
        <begin position="566"/>
        <end position="610"/>
    </location>
</feature>
<proteinExistence type="predicted"/>
<dbReference type="EMBL" id="CP018335">
    <property type="protein sequence ID" value="APM38481.1"/>
    <property type="molecule type" value="Genomic_DNA"/>
</dbReference>
<dbReference type="OrthoDB" id="1676127at2"/>
<dbReference type="Pfam" id="PF07532">
    <property type="entry name" value="Big_4"/>
    <property type="match status" value="1"/>
</dbReference>
<dbReference type="PANTHER" id="PTHR32256">
    <property type="match status" value="1"/>
</dbReference>
<accession>A0A1L5F639</accession>
<protein>
    <submittedName>
        <fullName evidence="3">Cell surface protein</fullName>
    </submittedName>
</protein>
<gene>
    <name evidence="3" type="ORF">BS101_06875</name>
</gene>
<evidence type="ECO:0000313" key="3">
    <source>
        <dbReference type="EMBL" id="APM38481.1"/>
    </source>
</evidence>
<feature type="domain" description="Prolow-density lipoprotein receptor-related protein 1-like beta-propeller" evidence="2">
    <location>
        <begin position="245"/>
        <end position="431"/>
    </location>
</feature>
<evidence type="ECO:0000259" key="2">
    <source>
        <dbReference type="Pfam" id="PF16472"/>
    </source>
</evidence>
<evidence type="ECO:0000259" key="1">
    <source>
        <dbReference type="Pfam" id="PF07532"/>
    </source>
</evidence>
<dbReference type="SUPFAM" id="SSF63825">
    <property type="entry name" value="YWTD domain"/>
    <property type="match status" value="1"/>
</dbReference>
<evidence type="ECO:0000313" key="4">
    <source>
        <dbReference type="Proteomes" id="UP000184604"/>
    </source>
</evidence>
<dbReference type="Pfam" id="PF16472">
    <property type="entry name" value="DUF5050"/>
    <property type="match status" value="2"/>
</dbReference>
<dbReference type="InterPro" id="IPR011081">
    <property type="entry name" value="Big_4"/>
</dbReference>
<dbReference type="InterPro" id="IPR032485">
    <property type="entry name" value="LRP1-like_beta_prop"/>
</dbReference>